<keyword evidence="6" id="KW-0694">RNA-binding</keyword>
<keyword evidence="9" id="KW-1185">Reference proteome</keyword>
<evidence type="ECO:0000256" key="4">
    <source>
        <dbReference type="ARBA" id="ARBA00022759"/>
    </source>
</evidence>
<evidence type="ECO:0000256" key="3">
    <source>
        <dbReference type="ARBA" id="ARBA00022722"/>
    </source>
</evidence>
<keyword evidence="5" id="KW-0378">Hydrolase</keyword>
<dbReference type="InterPro" id="IPR038570">
    <property type="entry name" value="HicA_sf"/>
</dbReference>
<comment type="caution">
    <text evidence="8">The sequence shown here is derived from an EMBL/GenBank/DDBJ whole genome shotgun (WGS) entry which is preliminary data.</text>
</comment>
<evidence type="ECO:0000256" key="5">
    <source>
        <dbReference type="ARBA" id="ARBA00022801"/>
    </source>
</evidence>
<name>A0ABR8GQ74_9CYAN</name>
<evidence type="ECO:0000313" key="9">
    <source>
        <dbReference type="Proteomes" id="UP000660380"/>
    </source>
</evidence>
<keyword evidence="4" id="KW-0255">Endonuclease</keyword>
<dbReference type="Gene3D" id="3.30.920.30">
    <property type="entry name" value="Hypothetical protein"/>
    <property type="match status" value="1"/>
</dbReference>
<keyword evidence="3" id="KW-0540">Nuclease</keyword>
<gene>
    <name evidence="8" type="ORF">H6G81_13440</name>
</gene>
<evidence type="ECO:0000256" key="6">
    <source>
        <dbReference type="ARBA" id="ARBA00022884"/>
    </source>
</evidence>
<dbReference type="Pfam" id="PF07927">
    <property type="entry name" value="HicA_toxin"/>
    <property type="match status" value="1"/>
</dbReference>
<sequence length="75" mass="8476">MGKLRVLSGREVCKILEQNSFVQVRQRGSHIIMQLQTEDTTVTVPVPNSDELKTGTLRSIICQSGLPRTLFEVEY</sequence>
<comment type="similarity">
    <text evidence="1">Belongs to the HicA mRNA interferase family.</text>
</comment>
<evidence type="ECO:0000256" key="2">
    <source>
        <dbReference type="ARBA" id="ARBA00022649"/>
    </source>
</evidence>
<evidence type="ECO:0000313" key="8">
    <source>
        <dbReference type="EMBL" id="MBD2605508.1"/>
    </source>
</evidence>
<dbReference type="InterPro" id="IPR012933">
    <property type="entry name" value="HicA_mRNA_interferase"/>
</dbReference>
<accession>A0ABR8GQ74</accession>
<evidence type="ECO:0000256" key="7">
    <source>
        <dbReference type="ARBA" id="ARBA00023016"/>
    </source>
</evidence>
<reference evidence="8 9" key="1">
    <citation type="journal article" date="2020" name="ISME J.">
        <title>Comparative genomics reveals insights into cyanobacterial evolution and habitat adaptation.</title>
        <authorList>
            <person name="Chen M.Y."/>
            <person name="Teng W.K."/>
            <person name="Zhao L."/>
            <person name="Hu C.X."/>
            <person name="Zhou Y.K."/>
            <person name="Han B.P."/>
            <person name="Song L.R."/>
            <person name="Shu W.S."/>
        </authorList>
    </citation>
    <scope>NUCLEOTIDE SEQUENCE [LARGE SCALE GENOMIC DNA]</scope>
    <source>
        <strain evidence="8 9">FACHB-248</strain>
    </source>
</reference>
<protein>
    <submittedName>
        <fullName evidence="8">Type II toxin-antitoxin system HicA family toxin</fullName>
    </submittedName>
</protein>
<dbReference type="Proteomes" id="UP000660380">
    <property type="component" value="Unassembled WGS sequence"/>
</dbReference>
<keyword evidence="7" id="KW-0346">Stress response</keyword>
<organism evidence="8 9">
    <name type="scientific">Scytonema hofmannii FACHB-248</name>
    <dbReference type="NCBI Taxonomy" id="1842502"/>
    <lineage>
        <taxon>Bacteria</taxon>
        <taxon>Bacillati</taxon>
        <taxon>Cyanobacteriota</taxon>
        <taxon>Cyanophyceae</taxon>
        <taxon>Nostocales</taxon>
        <taxon>Scytonemataceae</taxon>
        <taxon>Scytonema</taxon>
    </lineage>
</organism>
<evidence type="ECO:0000256" key="1">
    <source>
        <dbReference type="ARBA" id="ARBA00006620"/>
    </source>
</evidence>
<dbReference type="EMBL" id="JACJTA010000024">
    <property type="protein sequence ID" value="MBD2605508.1"/>
    <property type="molecule type" value="Genomic_DNA"/>
</dbReference>
<dbReference type="SUPFAM" id="SSF54786">
    <property type="entry name" value="YcfA/nrd intein domain"/>
    <property type="match status" value="1"/>
</dbReference>
<keyword evidence="2" id="KW-1277">Toxin-antitoxin system</keyword>
<proteinExistence type="inferred from homology"/>
<dbReference type="RefSeq" id="WP_029632703.1">
    <property type="nucleotide sequence ID" value="NZ_JACJTA010000024.1"/>
</dbReference>